<dbReference type="Proteomes" id="UP001318860">
    <property type="component" value="Unassembled WGS sequence"/>
</dbReference>
<dbReference type="PROSITE" id="PS50191">
    <property type="entry name" value="CRAL_TRIO"/>
    <property type="match status" value="1"/>
</dbReference>
<feature type="domain" description="CRAL-TRIO" evidence="1">
    <location>
        <begin position="135"/>
        <end position="218"/>
    </location>
</feature>
<evidence type="ECO:0000259" key="1">
    <source>
        <dbReference type="PROSITE" id="PS50191"/>
    </source>
</evidence>
<accession>A0ABR0UK87</accession>
<dbReference type="PANTHER" id="PTHR46277">
    <property type="entry name" value="OS03G0850700 PROTEIN"/>
    <property type="match status" value="1"/>
</dbReference>
<dbReference type="InterPro" id="IPR036865">
    <property type="entry name" value="CRAL-TRIO_dom_sf"/>
</dbReference>
<dbReference type="SMART" id="SM00516">
    <property type="entry name" value="SEC14"/>
    <property type="match status" value="1"/>
</dbReference>
<dbReference type="EMBL" id="JABTTQ020002720">
    <property type="protein sequence ID" value="KAK6122426.1"/>
    <property type="molecule type" value="Genomic_DNA"/>
</dbReference>
<dbReference type="InterPro" id="IPR036273">
    <property type="entry name" value="CRAL/TRIO_N_dom_sf"/>
</dbReference>
<dbReference type="PANTHER" id="PTHR46277:SF7">
    <property type="entry name" value="CRAL-TRIO DOMAIN-CONTAINING PROTEIN"/>
    <property type="match status" value="1"/>
</dbReference>
<organism evidence="2 3">
    <name type="scientific">Rehmannia glutinosa</name>
    <name type="common">Chinese foxglove</name>
    <dbReference type="NCBI Taxonomy" id="99300"/>
    <lineage>
        <taxon>Eukaryota</taxon>
        <taxon>Viridiplantae</taxon>
        <taxon>Streptophyta</taxon>
        <taxon>Embryophyta</taxon>
        <taxon>Tracheophyta</taxon>
        <taxon>Spermatophyta</taxon>
        <taxon>Magnoliopsida</taxon>
        <taxon>eudicotyledons</taxon>
        <taxon>Gunneridae</taxon>
        <taxon>Pentapetalae</taxon>
        <taxon>asterids</taxon>
        <taxon>lamiids</taxon>
        <taxon>Lamiales</taxon>
        <taxon>Orobanchaceae</taxon>
        <taxon>Rehmannieae</taxon>
        <taxon>Rehmannia</taxon>
    </lineage>
</organism>
<sequence>MDQNQQLAVAQMRESVQKLGSSTEGYGDPTLMRFLIARSLDTEKAAKMFVQWQKWRVSFVPLDYIPDSEVADELNGEKIYLQELSRKGYPVVIVKANKHYPSKDQPQFKKSPILAFVIWSFWRSDLSKSPFENCFQTKTGYLRWNAYAYYPERLAKLYLLNMPGFFVRVWRLVSRFLEKATQEKVVIVSNEEERREMVRDIGEEALPEDYGGQAKLMLLQHFQLKLLDD</sequence>
<dbReference type="InterPro" id="IPR001251">
    <property type="entry name" value="CRAL-TRIO_dom"/>
</dbReference>
<proteinExistence type="predicted"/>
<evidence type="ECO:0000313" key="2">
    <source>
        <dbReference type="EMBL" id="KAK6122426.1"/>
    </source>
</evidence>
<dbReference type="Gene3D" id="3.40.525.10">
    <property type="entry name" value="CRAL-TRIO lipid binding domain"/>
    <property type="match status" value="1"/>
</dbReference>
<protein>
    <recommendedName>
        <fullName evidence="1">CRAL-TRIO domain-containing protein</fullName>
    </recommendedName>
</protein>
<gene>
    <name evidence="2" type="ORF">DH2020_043817</name>
</gene>
<dbReference type="SUPFAM" id="SSF46938">
    <property type="entry name" value="CRAL/TRIO N-terminal domain"/>
    <property type="match status" value="1"/>
</dbReference>
<comment type="caution">
    <text evidence="2">The sequence shown here is derived from an EMBL/GenBank/DDBJ whole genome shotgun (WGS) entry which is preliminary data.</text>
</comment>
<name>A0ABR0UK87_REHGL</name>
<dbReference type="CDD" id="cd00170">
    <property type="entry name" value="SEC14"/>
    <property type="match status" value="1"/>
</dbReference>
<dbReference type="SUPFAM" id="SSF52087">
    <property type="entry name" value="CRAL/TRIO domain"/>
    <property type="match status" value="1"/>
</dbReference>
<dbReference type="Pfam" id="PF00650">
    <property type="entry name" value="CRAL_TRIO"/>
    <property type="match status" value="1"/>
</dbReference>
<keyword evidence="3" id="KW-1185">Reference proteome</keyword>
<evidence type="ECO:0000313" key="3">
    <source>
        <dbReference type="Proteomes" id="UP001318860"/>
    </source>
</evidence>
<reference evidence="2 3" key="1">
    <citation type="journal article" date="2021" name="Comput. Struct. Biotechnol. J.">
        <title>De novo genome assembly of the potent medicinal plant Rehmannia glutinosa using nanopore technology.</title>
        <authorList>
            <person name="Ma L."/>
            <person name="Dong C."/>
            <person name="Song C."/>
            <person name="Wang X."/>
            <person name="Zheng X."/>
            <person name="Niu Y."/>
            <person name="Chen S."/>
            <person name="Feng W."/>
        </authorList>
    </citation>
    <scope>NUCLEOTIDE SEQUENCE [LARGE SCALE GENOMIC DNA]</scope>
    <source>
        <strain evidence="2">DH-2019</strain>
    </source>
</reference>